<keyword evidence="2" id="KW-1015">Disulfide bond</keyword>
<evidence type="ECO:0000256" key="2">
    <source>
        <dbReference type="ARBA" id="ARBA00023157"/>
    </source>
</evidence>
<dbReference type="InterPro" id="IPR035513">
    <property type="entry name" value="Invertase/methylesterase_inhib"/>
</dbReference>
<dbReference type="NCBIfam" id="TIGR01614">
    <property type="entry name" value="PME_inhib"/>
    <property type="match status" value="1"/>
</dbReference>
<reference evidence="6" key="1">
    <citation type="submission" date="2023-03" db="EMBL/GenBank/DDBJ databases">
        <authorList>
            <person name="Julca I."/>
        </authorList>
    </citation>
    <scope>NUCLEOTIDE SEQUENCE</scope>
</reference>
<dbReference type="EMBL" id="OX459120">
    <property type="protein sequence ID" value="CAI9098630.1"/>
    <property type="molecule type" value="Genomic_DNA"/>
</dbReference>
<sequence length="174" mass="19221">MPRVSIILALSCFLIATKCLNVKGDQALIDETCRKTPQPGFCQLCMREDPDRYSKDTFGLALQSADCSISRSVNVSVDLDVISNGTVDNLVKDVCLRCQFLLGNSIKSLQAAKRHLDEKRMDEAVNAAGRAGDNRQQCAELLVGEFPATDAFNIDFEILKEYYINVVAILSQLL</sequence>
<dbReference type="PANTHER" id="PTHR35357:SF8">
    <property type="entry name" value="OS01G0111000 PROTEIN"/>
    <property type="match status" value="1"/>
</dbReference>
<dbReference type="AlphaFoldDB" id="A0AAV1CTE2"/>
<protein>
    <submittedName>
        <fullName evidence="6">OLC1v1035309C1</fullName>
    </submittedName>
</protein>
<feature type="chain" id="PRO_5043707154" evidence="4">
    <location>
        <begin position="20"/>
        <end position="174"/>
    </location>
</feature>
<dbReference type="Gene3D" id="1.20.140.40">
    <property type="entry name" value="Invertase/pectin methylesterase inhibitor family protein"/>
    <property type="match status" value="1"/>
</dbReference>
<evidence type="ECO:0000313" key="6">
    <source>
        <dbReference type="EMBL" id="CAI9098630.1"/>
    </source>
</evidence>
<evidence type="ECO:0000256" key="4">
    <source>
        <dbReference type="SAM" id="SignalP"/>
    </source>
</evidence>
<dbReference type="InterPro" id="IPR006501">
    <property type="entry name" value="Pectinesterase_inhib_dom"/>
</dbReference>
<organism evidence="6 7">
    <name type="scientific">Oldenlandia corymbosa var. corymbosa</name>
    <dbReference type="NCBI Taxonomy" id="529605"/>
    <lineage>
        <taxon>Eukaryota</taxon>
        <taxon>Viridiplantae</taxon>
        <taxon>Streptophyta</taxon>
        <taxon>Embryophyta</taxon>
        <taxon>Tracheophyta</taxon>
        <taxon>Spermatophyta</taxon>
        <taxon>Magnoliopsida</taxon>
        <taxon>eudicotyledons</taxon>
        <taxon>Gunneridae</taxon>
        <taxon>Pentapetalae</taxon>
        <taxon>asterids</taxon>
        <taxon>lamiids</taxon>
        <taxon>Gentianales</taxon>
        <taxon>Rubiaceae</taxon>
        <taxon>Rubioideae</taxon>
        <taxon>Spermacoceae</taxon>
        <taxon>Hedyotis-Oldenlandia complex</taxon>
        <taxon>Oldenlandia</taxon>
    </lineage>
</organism>
<evidence type="ECO:0000259" key="5">
    <source>
        <dbReference type="SMART" id="SM00856"/>
    </source>
</evidence>
<dbReference type="PANTHER" id="PTHR35357">
    <property type="entry name" value="OS02G0537100 PROTEIN"/>
    <property type="match status" value="1"/>
</dbReference>
<feature type="domain" description="Pectinesterase inhibitor" evidence="5">
    <location>
        <begin position="24"/>
        <end position="169"/>
    </location>
</feature>
<accession>A0AAV1CTE2</accession>
<comment type="similarity">
    <text evidence="3">Belongs to the PMEI family.</text>
</comment>
<dbReference type="GO" id="GO:0004857">
    <property type="term" value="F:enzyme inhibitor activity"/>
    <property type="evidence" value="ECO:0007669"/>
    <property type="project" value="InterPro"/>
</dbReference>
<proteinExistence type="inferred from homology"/>
<evidence type="ECO:0000313" key="7">
    <source>
        <dbReference type="Proteomes" id="UP001161247"/>
    </source>
</evidence>
<feature type="signal peptide" evidence="4">
    <location>
        <begin position="1"/>
        <end position="19"/>
    </location>
</feature>
<keyword evidence="1 4" id="KW-0732">Signal</keyword>
<dbReference type="Proteomes" id="UP001161247">
    <property type="component" value="Chromosome 3"/>
</dbReference>
<name>A0AAV1CTE2_OLDCO</name>
<dbReference type="Pfam" id="PF04043">
    <property type="entry name" value="PMEI"/>
    <property type="match status" value="1"/>
</dbReference>
<dbReference type="SUPFAM" id="SSF101148">
    <property type="entry name" value="Plant invertase/pectin methylesterase inhibitor"/>
    <property type="match status" value="1"/>
</dbReference>
<keyword evidence="7" id="KW-1185">Reference proteome</keyword>
<dbReference type="SMART" id="SM00856">
    <property type="entry name" value="PMEI"/>
    <property type="match status" value="1"/>
</dbReference>
<gene>
    <name evidence="6" type="ORF">OLC1_LOCUS8794</name>
</gene>
<evidence type="ECO:0000256" key="1">
    <source>
        <dbReference type="ARBA" id="ARBA00022729"/>
    </source>
</evidence>
<evidence type="ECO:0000256" key="3">
    <source>
        <dbReference type="ARBA" id="ARBA00038471"/>
    </source>
</evidence>